<evidence type="ECO:0000259" key="7">
    <source>
        <dbReference type="Pfam" id="PF01435"/>
    </source>
</evidence>
<dbReference type="RefSeq" id="WP_138574164.1">
    <property type="nucleotide sequence ID" value="NZ_CP040818.1"/>
</dbReference>
<keyword evidence="1 6" id="KW-0645">Protease</keyword>
<keyword evidence="4 6" id="KW-0862">Zinc</keyword>
<organism evidence="8 9">
    <name type="scientific">Paroceanicella profunda</name>
    <dbReference type="NCBI Taxonomy" id="2579971"/>
    <lineage>
        <taxon>Bacteria</taxon>
        <taxon>Pseudomonadati</taxon>
        <taxon>Pseudomonadota</taxon>
        <taxon>Alphaproteobacteria</taxon>
        <taxon>Rhodobacterales</taxon>
        <taxon>Paracoccaceae</taxon>
        <taxon>Paroceanicella</taxon>
    </lineage>
</organism>
<dbReference type="AlphaFoldDB" id="A0A5B8FI16"/>
<dbReference type="CDD" id="cd07324">
    <property type="entry name" value="M48C_Oma1-like"/>
    <property type="match status" value="1"/>
</dbReference>
<keyword evidence="5 6" id="KW-0482">Metalloprotease</keyword>
<evidence type="ECO:0000256" key="1">
    <source>
        <dbReference type="ARBA" id="ARBA00022670"/>
    </source>
</evidence>
<reference evidence="8 9" key="1">
    <citation type="submission" date="2019-06" db="EMBL/GenBank/DDBJ databases">
        <title>Genome sequence of Rhodobacteraceae bacterium D4M1.</title>
        <authorList>
            <person name="Cao J."/>
        </authorList>
    </citation>
    <scope>NUCLEOTIDE SEQUENCE [LARGE SCALE GENOMIC DNA]</scope>
    <source>
        <strain evidence="8 9">D4M1</strain>
    </source>
</reference>
<sequence>MLRFLPVLLALAMAWIWWQGSSWHTRRTLLRKSTPLSDPVLSAHVACMAETLGTGPVEVRVYDHSAINGLASPDGRVYVTSGLIRRYREGEIASAEVASVIAHEIGHLALGHAPRRRLDFLGQNAVRLILGLVIGRFIPFIGPIIATRAAALLASLLAARLSRRDEFEADAYGAALMHRIGLGHAPQVALLRKLDESTGRRGPGVVAWLASHPPVPDRVAAIEALARDWPAPRSTG</sequence>
<dbReference type="GO" id="GO:0004222">
    <property type="term" value="F:metalloendopeptidase activity"/>
    <property type="evidence" value="ECO:0007669"/>
    <property type="project" value="InterPro"/>
</dbReference>
<keyword evidence="9" id="KW-1185">Reference proteome</keyword>
<evidence type="ECO:0000256" key="2">
    <source>
        <dbReference type="ARBA" id="ARBA00022723"/>
    </source>
</evidence>
<feature type="domain" description="Peptidase M48" evidence="7">
    <location>
        <begin position="57"/>
        <end position="225"/>
    </location>
</feature>
<dbReference type="GO" id="GO:0016020">
    <property type="term" value="C:membrane"/>
    <property type="evidence" value="ECO:0007669"/>
    <property type="project" value="TreeGrafter"/>
</dbReference>
<comment type="similarity">
    <text evidence="6">Belongs to the peptidase M48 family.</text>
</comment>
<dbReference type="GO" id="GO:0046872">
    <property type="term" value="F:metal ion binding"/>
    <property type="evidence" value="ECO:0007669"/>
    <property type="project" value="UniProtKB-KW"/>
</dbReference>
<evidence type="ECO:0000256" key="3">
    <source>
        <dbReference type="ARBA" id="ARBA00022801"/>
    </source>
</evidence>
<dbReference type="Proteomes" id="UP000305888">
    <property type="component" value="Chromosome"/>
</dbReference>
<evidence type="ECO:0000256" key="4">
    <source>
        <dbReference type="ARBA" id="ARBA00022833"/>
    </source>
</evidence>
<dbReference type="Pfam" id="PF01435">
    <property type="entry name" value="Peptidase_M48"/>
    <property type="match status" value="1"/>
</dbReference>
<evidence type="ECO:0000256" key="6">
    <source>
        <dbReference type="RuleBase" id="RU003983"/>
    </source>
</evidence>
<keyword evidence="3 6" id="KW-0378">Hydrolase</keyword>
<dbReference type="InterPro" id="IPR001915">
    <property type="entry name" value="Peptidase_M48"/>
</dbReference>
<dbReference type="Gene3D" id="3.30.2010.10">
    <property type="entry name" value="Metalloproteases ('zincins'), catalytic domain"/>
    <property type="match status" value="1"/>
</dbReference>
<keyword evidence="2" id="KW-0479">Metal-binding</keyword>
<evidence type="ECO:0000313" key="9">
    <source>
        <dbReference type="Proteomes" id="UP000305888"/>
    </source>
</evidence>
<dbReference type="KEGG" id="ppru:FDP22_12760"/>
<name>A0A5B8FI16_9RHOB</name>
<dbReference type="PANTHER" id="PTHR22726">
    <property type="entry name" value="METALLOENDOPEPTIDASE OMA1"/>
    <property type="match status" value="1"/>
</dbReference>
<proteinExistence type="inferred from homology"/>
<evidence type="ECO:0000313" key="8">
    <source>
        <dbReference type="EMBL" id="QDL92578.1"/>
    </source>
</evidence>
<protein>
    <submittedName>
        <fullName evidence="8">Peptidase M48</fullName>
    </submittedName>
</protein>
<gene>
    <name evidence="8" type="ORF">FDP22_12760</name>
</gene>
<dbReference type="EMBL" id="CP040818">
    <property type="protein sequence ID" value="QDL92578.1"/>
    <property type="molecule type" value="Genomic_DNA"/>
</dbReference>
<dbReference type="GO" id="GO:0051603">
    <property type="term" value="P:proteolysis involved in protein catabolic process"/>
    <property type="evidence" value="ECO:0007669"/>
    <property type="project" value="TreeGrafter"/>
</dbReference>
<dbReference type="PANTHER" id="PTHR22726:SF1">
    <property type="entry name" value="METALLOENDOPEPTIDASE OMA1, MITOCHONDRIAL"/>
    <property type="match status" value="1"/>
</dbReference>
<evidence type="ECO:0000256" key="5">
    <source>
        <dbReference type="ARBA" id="ARBA00023049"/>
    </source>
</evidence>
<dbReference type="InterPro" id="IPR051156">
    <property type="entry name" value="Mito/Outer_Membr_Metalloprot"/>
</dbReference>
<accession>A0A5B8FI16</accession>
<comment type="cofactor">
    <cofactor evidence="6">
        <name>Zn(2+)</name>
        <dbReference type="ChEBI" id="CHEBI:29105"/>
    </cofactor>
    <text evidence="6">Binds 1 zinc ion per subunit.</text>
</comment>
<dbReference type="OrthoDB" id="9810445at2"/>